<dbReference type="PROSITE" id="PS50275">
    <property type="entry name" value="SAC"/>
    <property type="match status" value="1"/>
</dbReference>
<keyword evidence="3" id="KW-0378">Hydrolase</keyword>
<evidence type="ECO:0000256" key="7">
    <source>
        <dbReference type="SAM" id="MobiDB-lite"/>
    </source>
</evidence>
<dbReference type="GO" id="GO:0046856">
    <property type="term" value="P:phosphatidylinositol dephosphorylation"/>
    <property type="evidence" value="ECO:0007669"/>
    <property type="project" value="InterPro"/>
</dbReference>
<evidence type="ECO:0000313" key="10">
    <source>
        <dbReference type="Proteomes" id="UP001187192"/>
    </source>
</evidence>
<keyword evidence="4" id="KW-0472">Membrane</keyword>
<feature type="domain" description="SAC" evidence="8">
    <location>
        <begin position="181"/>
        <end position="583"/>
    </location>
</feature>
<evidence type="ECO:0000256" key="3">
    <source>
        <dbReference type="ARBA" id="ARBA00022801"/>
    </source>
</evidence>
<dbReference type="GO" id="GO:0005774">
    <property type="term" value="C:vacuolar membrane"/>
    <property type="evidence" value="ECO:0007669"/>
    <property type="project" value="UniProtKB-SubCell"/>
</dbReference>
<evidence type="ECO:0000256" key="4">
    <source>
        <dbReference type="ARBA" id="ARBA00023136"/>
    </source>
</evidence>
<evidence type="ECO:0000256" key="6">
    <source>
        <dbReference type="ARBA" id="ARBA00023464"/>
    </source>
</evidence>
<evidence type="ECO:0000259" key="8">
    <source>
        <dbReference type="PROSITE" id="PS50275"/>
    </source>
</evidence>
<comment type="catalytic activity">
    <reaction evidence="5">
        <text>a 1,2-diacyl-sn-glycero-3-phospho-(1D-myo-inositol-3,5-bisphosphate) + H2O = a 1,2-diacyl-sn-glycero-3-phospho-(1D-myo-inositol-3-phosphate) + phosphate</text>
        <dbReference type="Rhea" id="RHEA:32955"/>
        <dbReference type="ChEBI" id="CHEBI:15377"/>
        <dbReference type="ChEBI" id="CHEBI:43474"/>
        <dbReference type="ChEBI" id="CHEBI:57923"/>
        <dbReference type="ChEBI" id="CHEBI:58088"/>
    </reaction>
</comment>
<sequence length="1021" mass="115391">MAKPTDDSKPVMASSAKVHPSNDPDPDLDPSSYSLEKFRLYETRAVFEFVSQRFYLIGSDRNKKFFRVLKIDRSEPSDLNLSEDPVVYSSQEINNVLQRIAEGNRATGGLAFVTKVYGIAGCIRFLESYYLILVTKRRQIGCICGHAIYSIDESQLVPIPHITIQTDVAHSKTELRYKKLLSSVDLTKDFFYSYTYPIMQSLQKNVLSTGAERMPYDNMFVWNAYLTQAIRSRCNNSIWTIALIRLSVFGRDFSVSLVARRSRHFAGTRYLKRGVNDRGRVANDVETEQIVLDEEAGSCKGKMSSVVQMRGSIPLFWSQEVSKFPKPDIIRKDIAVIIQRYDPTYQATKLHFEDLVERYGNPIVVLNLIKTVEKRPREMMLRREYANAVGYLNQSLPQENHVRFIHWDFHKFAKSKSANVLAVLGNVARQALDLTGFYYSGKRIVLKQRANQLSRTSTGSRDASLRDLRASSGDLTRFGSSNETLNSAVNVDKHTDFGQQKRDNNFYSELPSFQSGVLRTNCIDCLDRTNVAQYAYGLAALGRQLHAMGLTDMPKVDPDSSIAEALMDMYQSMGDALAQQYGGSEAHNTVFTERQGKWKATTQSREFLKSIKRYYSNTCTDGEKQDAMNLFLGYFKPQEGKPALWELDSDYYLHVSGIGDDLFPDKCLEPDSRQVRTIGNLSPIPACREDFKRMKLTSFDKMIEKTCTSIKDVRLCSEPNRRPGGGAGTSGVAPDAIALSSYIPTCVLVSVHLNTYKHTLLFSLSDVMVVSPQYAVMSICLSSIHLRNFLVTSVSFNLSFTGLSFIFKPCKICHVCNVFALSRNVIRQFPTSSVLLNALSVLKSPNWLFGQRKYEENVSSPKAASGEAINEESRDERAVDAFRNLYWISSNDDGNEDDIYQRYLAMTSVVESNGWYGGSLRCDQDENSEIYKHYAKLCQGPTMEPFQNDTELEKHYADFLRMDTIDIMDDVTAEEEMEAALKEYDQIGADLGISPLSGKSFSGDPSWLTRWIIGEGNLQRA</sequence>
<evidence type="ECO:0000256" key="5">
    <source>
        <dbReference type="ARBA" id="ARBA00023337"/>
    </source>
</evidence>
<proteinExistence type="predicted"/>
<dbReference type="InterPro" id="IPR043573">
    <property type="entry name" value="Fig4-like"/>
</dbReference>
<dbReference type="AlphaFoldDB" id="A0AA88CSZ6"/>
<dbReference type="EMBL" id="BTGU01001766">
    <property type="protein sequence ID" value="GMN28991.1"/>
    <property type="molecule type" value="Genomic_DNA"/>
</dbReference>
<dbReference type="Pfam" id="PF02383">
    <property type="entry name" value="Syja_N"/>
    <property type="match status" value="1"/>
</dbReference>
<protein>
    <recommendedName>
        <fullName evidence="8">SAC domain-containing protein</fullName>
    </recommendedName>
</protein>
<organism evidence="9 10">
    <name type="scientific">Ficus carica</name>
    <name type="common">Common fig</name>
    <dbReference type="NCBI Taxonomy" id="3494"/>
    <lineage>
        <taxon>Eukaryota</taxon>
        <taxon>Viridiplantae</taxon>
        <taxon>Streptophyta</taxon>
        <taxon>Embryophyta</taxon>
        <taxon>Tracheophyta</taxon>
        <taxon>Spermatophyta</taxon>
        <taxon>Magnoliopsida</taxon>
        <taxon>eudicotyledons</taxon>
        <taxon>Gunneridae</taxon>
        <taxon>Pentapetalae</taxon>
        <taxon>rosids</taxon>
        <taxon>fabids</taxon>
        <taxon>Rosales</taxon>
        <taxon>Moraceae</taxon>
        <taxon>Ficeae</taxon>
        <taxon>Ficus</taxon>
    </lineage>
</organism>
<dbReference type="PANTHER" id="PTHR45738">
    <property type="entry name" value="POLYPHOSPHOINOSITIDE PHOSPHATASE"/>
    <property type="match status" value="1"/>
</dbReference>
<gene>
    <name evidence="9" type="ORF">TIFTF001_041254</name>
</gene>
<accession>A0AA88CSZ6</accession>
<feature type="region of interest" description="Disordered" evidence="7">
    <location>
        <begin position="1"/>
        <end position="29"/>
    </location>
</feature>
<evidence type="ECO:0000313" key="9">
    <source>
        <dbReference type="EMBL" id="GMN28991.1"/>
    </source>
</evidence>
<keyword evidence="2" id="KW-0926">Vacuole</keyword>
<dbReference type="Proteomes" id="UP001187192">
    <property type="component" value="Unassembled WGS sequence"/>
</dbReference>
<comment type="caution">
    <text evidence="9">The sequence shown here is derived from an EMBL/GenBank/DDBJ whole genome shotgun (WGS) entry which is preliminary data.</text>
</comment>
<keyword evidence="10" id="KW-1185">Reference proteome</keyword>
<dbReference type="GO" id="GO:0043813">
    <property type="term" value="F:phosphatidylinositol-3,5-bisphosphate 5-phosphatase activity"/>
    <property type="evidence" value="ECO:0007669"/>
    <property type="project" value="InterPro"/>
</dbReference>
<dbReference type="InterPro" id="IPR002013">
    <property type="entry name" value="SAC_dom"/>
</dbReference>
<evidence type="ECO:0000256" key="1">
    <source>
        <dbReference type="ARBA" id="ARBA00004148"/>
    </source>
</evidence>
<name>A0AA88CSZ6_FICCA</name>
<dbReference type="PANTHER" id="PTHR45738:SF5">
    <property type="entry name" value="POLYPHOSPHOINOSITIDE PHOSPHATASE"/>
    <property type="match status" value="1"/>
</dbReference>
<comment type="subcellular location">
    <subcellularLocation>
        <location evidence="1">Vacuole membrane</location>
        <topology evidence="1">Peripheral membrane protein</topology>
    </subcellularLocation>
</comment>
<reference evidence="9" key="1">
    <citation type="submission" date="2023-07" db="EMBL/GenBank/DDBJ databases">
        <title>draft genome sequence of fig (Ficus carica).</title>
        <authorList>
            <person name="Takahashi T."/>
            <person name="Nishimura K."/>
        </authorList>
    </citation>
    <scope>NUCLEOTIDE SEQUENCE</scope>
</reference>
<evidence type="ECO:0000256" key="2">
    <source>
        <dbReference type="ARBA" id="ARBA00022554"/>
    </source>
</evidence>
<comment type="subunit">
    <text evidence="6">Component of the PI(3,5)P2 regulatory complex at least composed of ATG18, SAC/FIG4, FAB1 and VAC14.</text>
</comment>